<dbReference type="RefSeq" id="WP_283445368.1">
    <property type="nucleotide sequence ID" value="NZ_FXUL01000033.1"/>
</dbReference>
<dbReference type="SMART" id="SM00470">
    <property type="entry name" value="ParB"/>
    <property type="match status" value="1"/>
</dbReference>
<reference evidence="5 6" key="1">
    <citation type="submission" date="2017-05" db="EMBL/GenBank/DDBJ databases">
        <authorList>
            <person name="Varghese N."/>
            <person name="Submissions S."/>
        </authorList>
    </citation>
    <scope>NUCLEOTIDE SEQUENCE [LARGE SCALE GENOMIC DNA]</scope>
    <source>
        <strain evidence="5 6">DSM 26001</strain>
    </source>
</reference>
<evidence type="ECO:0000256" key="1">
    <source>
        <dbReference type="ARBA" id="ARBA00006295"/>
    </source>
</evidence>
<sequence>MSKKKGLYDRLNPSVADQTVQSKDKFENADLVVAMSRVKLQRAQEAETKTATAEAGLDSRAPAPPASVQAPASEDYVVRALPIALVKDHPRNARQVYDPARIDEMATTIARDGQRVPAVAMPDPDTPGAYLLIEGRYRKRALISLGRTTILASIVEPLSDLEAYRLSLLLNEERNDQTILDNALSWRTMLDDGTYRGQDHIAEHLNIKQGTVSKTLAVLDLPPRVLNIVRTRPASFGIRVAQEMRQLSKLVDETALESIAEQVIAEKLSVRDLERMRERKAHEPLTRERSRAYPLQWGNTRLGSIREFEDGRLKIDLANAPEGLRANIVNAVKKAMADTLAEPAAKPVENAAKPD</sequence>
<feature type="domain" description="ParB-like N-terminal" evidence="4">
    <location>
        <begin position="79"/>
        <end position="172"/>
    </location>
</feature>
<dbReference type="InterPro" id="IPR003115">
    <property type="entry name" value="ParB_N"/>
</dbReference>
<gene>
    <name evidence="5" type="ORF">SAMN06295970_13325</name>
</gene>
<dbReference type="SUPFAM" id="SSF109709">
    <property type="entry name" value="KorB DNA-binding domain-like"/>
    <property type="match status" value="1"/>
</dbReference>
<dbReference type="Pfam" id="PF02195">
    <property type="entry name" value="ParB_N"/>
    <property type="match status" value="1"/>
</dbReference>
<keyword evidence="2" id="KW-0159">Chromosome partition</keyword>
<accession>A0ABY1QTV3</accession>
<dbReference type="PANTHER" id="PTHR33375:SF1">
    <property type="entry name" value="CHROMOSOME-PARTITIONING PROTEIN PARB-RELATED"/>
    <property type="match status" value="1"/>
</dbReference>
<dbReference type="Proteomes" id="UP001158049">
    <property type="component" value="Unassembled WGS sequence"/>
</dbReference>
<dbReference type="Gene3D" id="1.10.10.2830">
    <property type="match status" value="1"/>
</dbReference>
<evidence type="ECO:0000256" key="3">
    <source>
        <dbReference type="SAM" id="MobiDB-lite"/>
    </source>
</evidence>
<evidence type="ECO:0000313" key="6">
    <source>
        <dbReference type="Proteomes" id="UP001158049"/>
    </source>
</evidence>
<dbReference type="EMBL" id="FXUL01000033">
    <property type="protein sequence ID" value="SMP79924.1"/>
    <property type="molecule type" value="Genomic_DNA"/>
</dbReference>
<evidence type="ECO:0000256" key="2">
    <source>
        <dbReference type="ARBA" id="ARBA00022829"/>
    </source>
</evidence>
<dbReference type="InterPro" id="IPR050336">
    <property type="entry name" value="Chromosome_partition/occlusion"/>
</dbReference>
<comment type="similarity">
    <text evidence="1">Belongs to the ParB family.</text>
</comment>
<dbReference type="NCBIfam" id="TIGR00180">
    <property type="entry name" value="parB_part"/>
    <property type="match status" value="1"/>
</dbReference>
<comment type="caution">
    <text evidence="5">The sequence shown here is derived from an EMBL/GenBank/DDBJ whole genome shotgun (WGS) entry which is preliminary data.</text>
</comment>
<dbReference type="PANTHER" id="PTHR33375">
    <property type="entry name" value="CHROMOSOME-PARTITIONING PROTEIN PARB-RELATED"/>
    <property type="match status" value="1"/>
</dbReference>
<feature type="region of interest" description="Disordered" evidence="3">
    <location>
        <begin position="42"/>
        <end position="70"/>
    </location>
</feature>
<name>A0ABY1QTV3_9BURK</name>
<feature type="compositionally biased region" description="Low complexity" evidence="3">
    <location>
        <begin position="49"/>
        <end position="70"/>
    </location>
</feature>
<dbReference type="InterPro" id="IPR041468">
    <property type="entry name" value="HTH_ParB/Spo0J"/>
</dbReference>
<evidence type="ECO:0000259" key="4">
    <source>
        <dbReference type="SMART" id="SM00470"/>
    </source>
</evidence>
<dbReference type="InterPro" id="IPR004437">
    <property type="entry name" value="ParB/RepB/Spo0J"/>
</dbReference>
<keyword evidence="6" id="KW-1185">Reference proteome</keyword>
<proteinExistence type="inferred from homology"/>
<dbReference type="Pfam" id="PF17762">
    <property type="entry name" value="HTH_ParB"/>
    <property type="match status" value="1"/>
</dbReference>
<dbReference type="SUPFAM" id="SSF110849">
    <property type="entry name" value="ParB/Sulfiredoxin"/>
    <property type="match status" value="1"/>
</dbReference>
<dbReference type="Gene3D" id="3.90.1530.30">
    <property type="match status" value="1"/>
</dbReference>
<organism evidence="5 6">
    <name type="scientific">Noviherbaspirillum suwonense</name>
    <dbReference type="NCBI Taxonomy" id="1224511"/>
    <lineage>
        <taxon>Bacteria</taxon>
        <taxon>Pseudomonadati</taxon>
        <taxon>Pseudomonadota</taxon>
        <taxon>Betaproteobacteria</taxon>
        <taxon>Burkholderiales</taxon>
        <taxon>Oxalobacteraceae</taxon>
        <taxon>Noviherbaspirillum</taxon>
    </lineage>
</organism>
<evidence type="ECO:0000313" key="5">
    <source>
        <dbReference type="EMBL" id="SMP79924.1"/>
    </source>
</evidence>
<protein>
    <submittedName>
        <fullName evidence="5">ParB family protein</fullName>
    </submittedName>
</protein>
<dbReference type="InterPro" id="IPR036086">
    <property type="entry name" value="ParB/Sulfiredoxin_sf"/>
</dbReference>